<dbReference type="PANTHER" id="PTHR43004">
    <property type="entry name" value="TRK SYSTEM POTASSIUM UPTAKE PROTEIN"/>
    <property type="match status" value="1"/>
</dbReference>
<dbReference type="GeneID" id="54484422"/>
<dbReference type="SUPFAM" id="SSF51905">
    <property type="entry name" value="FAD/NAD(P)-binding domain"/>
    <property type="match status" value="1"/>
</dbReference>
<dbReference type="AlphaFoldDB" id="A0A6A6WJE5"/>
<dbReference type="PANTHER" id="PTHR43004:SF19">
    <property type="entry name" value="BINDING MONOOXYGENASE, PUTATIVE (JCVI)-RELATED"/>
    <property type="match status" value="1"/>
</dbReference>
<organism evidence="6 7">
    <name type="scientific">Pseudovirgaria hyperparasitica</name>
    <dbReference type="NCBI Taxonomy" id="470096"/>
    <lineage>
        <taxon>Eukaryota</taxon>
        <taxon>Fungi</taxon>
        <taxon>Dikarya</taxon>
        <taxon>Ascomycota</taxon>
        <taxon>Pezizomycotina</taxon>
        <taxon>Dothideomycetes</taxon>
        <taxon>Dothideomycetes incertae sedis</taxon>
        <taxon>Acrospermales</taxon>
        <taxon>Acrospermaceae</taxon>
        <taxon>Pseudovirgaria</taxon>
    </lineage>
</organism>
<dbReference type="Proteomes" id="UP000799437">
    <property type="component" value="Unassembled WGS sequence"/>
</dbReference>
<dbReference type="Gene3D" id="3.30.70.2450">
    <property type="match status" value="1"/>
</dbReference>
<dbReference type="Pfam" id="PF01494">
    <property type="entry name" value="FAD_binding_3"/>
    <property type="match status" value="1"/>
</dbReference>
<dbReference type="PRINTS" id="PR00420">
    <property type="entry name" value="RNGMNOXGNASE"/>
</dbReference>
<dbReference type="GO" id="GO:0071949">
    <property type="term" value="F:FAD binding"/>
    <property type="evidence" value="ECO:0007669"/>
    <property type="project" value="InterPro"/>
</dbReference>
<dbReference type="InterPro" id="IPR050641">
    <property type="entry name" value="RIFMO-like"/>
</dbReference>
<evidence type="ECO:0000313" key="6">
    <source>
        <dbReference type="EMBL" id="KAF2762364.1"/>
    </source>
</evidence>
<dbReference type="RefSeq" id="XP_033604815.1">
    <property type="nucleotide sequence ID" value="XM_033743368.1"/>
</dbReference>
<evidence type="ECO:0000256" key="1">
    <source>
        <dbReference type="ARBA" id="ARBA00001974"/>
    </source>
</evidence>
<keyword evidence="4" id="KW-0560">Oxidoreductase</keyword>
<evidence type="ECO:0000256" key="2">
    <source>
        <dbReference type="ARBA" id="ARBA00022630"/>
    </source>
</evidence>
<feature type="domain" description="FAD-binding" evidence="5">
    <location>
        <begin position="1"/>
        <end position="239"/>
    </location>
</feature>
<dbReference type="Gene3D" id="3.50.50.60">
    <property type="entry name" value="FAD/NAD(P)-binding domain"/>
    <property type="match status" value="1"/>
</dbReference>
<evidence type="ECO:0000256" key="4">
    <source>
        <dbReference type="ARBA" id="ARBA00023002"/>
    </source>
</evidence>
<gene>
    <name evidence="6" type="ORF">EJ05DRAFT_473275</name>
</gene>
<sequence>MPQTALEDILRTKFESLGGYIHLDCQYLGCSQSGNSVNVTVQHRGERVTIAATYLVGADGHHSTVRTSLSIPFDGDVYPYSFIVAEVTVVEWPFGLNAAQIYTSLDGLLICMPEPGKHRFRLIANVRDAPQLPSLELWRCIIARRAPGHACFEIANMHCSNRFRIHHRIARRYRAGRIFLAGDAAHVQSPATGQGMNLGIQDATILARIIGDAIYHGRNSEHDLDEYQRICQPRAQKVFGLTHRITLGMTLTNPVLCWVRNMVMMATNSLPMVRRKITRVISQLDL</sequence>
<proteinExistence type="predicted"/>
<reference evidence="6" key="1">
    <citation type="journal article" date="2020" name="Stud. Mycol.">
        <title>101 Dothideomycetes genomes: a test case for predicting lifestyles and emergence of pathogens.</title>
        <authorList>
            <person name="Haridas S."/>
            <person name="Albert R."/>
            <person name="Binder M."/>
            <person name="Bloem J."/>
            <person name="Labutti K."/>
            <person name="Salamov A."/>
            <person name="Andreopoulos B."/>
            <person name="Baker S."/>
            <person name="Barry K."/>
            <person name="Bills G."/>
            <person name="Bluhm B."/>
            <person name="Cannon C."/>
            <person name="Castanera R."/>
            <person name="Culley D."/>
            <person name="Daum C."/>
            <person name="Ezra D."/>
            <person name="Gonzalez J."/>
            <person name="Henrissat B."/>
            <person name="Kuo A."/>
            <person name="Liang C."/>
            <person name="Lipzen A."/>
            <person name="Lutzoni F."/>
            <person name="Magnuson J."/>
            <person name="Mondo S."/>
            <person name="Nolan M."/>
            <person name="Ohm R."/>
            <person name="Pangilinan J."/>
            <person name="Park H.-J."/>
            <person name="Ramirez L."/>
            <person name="Alfaro M."/>
            <person name="Sun H."/>
            <person name="Tritt A."/>
            <person name="Yoshinaga Y."/>
            <person name="Zwiers L.-H."/>
            <person name="Turgeon B."/>
            <person name="Goodwin S."/>
            <person name="Spatafora J."/>
            <person name="Crous P."/>
            <person name="Grigoriev I."/>
        </authorList>
    </citation>
    <scope>NUCLEOTIDE SEQUENCE</scope>
    <source>
        <strain evidence="6">CBS 121739</strain>
    </source>
</reference>
<keyword evidence="3" id="KW-0274">FAD</keyword>
<evidence type="ECO:0000256" key="3">
    <source>
        <dbReference type="ARBA" id="ARBA00022827"/>
    </source>
</evidence>
<dbReference type="GO" id="GO:0016709">
    <property type="term" value="F:oxidoreductase activity, acting on paired donors, with incorporation or reduction of molecular oxygen, NAD(P)H as one donor, and incorporation of one atom of oxygen"/>
    <property type="evidence" value="ECO:0007669"/>
    <property type="project" value="UniProtKB-ARBA"/>
</dbReference>
<comment type="cofactor">
    <cofactor evidence="1">
        <name>FAD</name>
        <dbReference type="ChEBI" id="CHEBI:57692"/>
    </cofactor>
</comment>
<dbReference type="OrthoDB" id="10016252at2759"/>
<dbReference type="EMBL" id="ML996566">
    <property type="protein sequence ID" value="KAF2762364.1"/>
    <property type="molecule type" value="Genomic_DNA"/>
</dbReference>
<name>A0A6A6WJE5_9PEZI</name>
<protein>
    <submittedName>
        <fullName evidence="6">FAD/NAD(P)-binding domain-containing protein</fullName>
    </submittedName>
</protein>
<keyword evidence="2" id="KW-0285">Flavoprotein</keyword>
<evidence type="ECO:0000313" key="7">
    <source>
        <dbReference type="Proteomes" id="UP000799437"/>
    </source>
</evidence>
<dbReference type="InterPro" id="IPR002938">
    <property type="entry name" value="FAD-bd"/>
</dbReference>
<keyword evidence="7" id="KW-1185">Reference proteome</keyword>
<accession>A0A6A6WJE5</accession>
<dbReference type="InterPro" id="IPR036188">
    <property type="entry name" value="FAD/NAD-bd_sf"/>
</dbReference>
<evidence type="ECO:0000259" key="5">
    <source>
        <dbReference type="Pfam" id="PF01494"/>
    </source>
</evidence>